<dbReference type="RefSeq" id="WP_147260396.1">
    <property type="nucleotide sequence ID" value="NZ_VIWU01000001.1"/>
</dbReference>
<feature type="coiled-coil region" evidence="1">
    <location>
        <begin position="524"/>
        <end position="586"/>
    </location>
</feature>
<feature type="region of interest" description="Disordered" evidence="2">
    <location>
        <begin position="903"/>
        <end position="949"/>
    </location>
</feature>
<gene>
    <name evidence="3" type="ORF">FHX44_117930</name>
</gene>
<sequence>MYELTRVRLFSVGPPGARYQDVTLDLRGVGPAVQAAQQVDLFAPDDLERVPRRPSPASVLFLENGGGKSVLLKLVFSVLLPGRRQVVGTTSTTVLEKFVLGEDVAHVVLEWMHTRTGQLLVTGKVSEWRGHVTSLDPEKLGAAWYSFRPAPGFGLDDLPLTVDGRRVTTTGFKDRLTEQHRALPALELVWETGPRDWTRHLADTGLDPELFRYQRAMNAGEGEAAEAFAFPTDEAFVDFLLRAVLDTEEPQNLADLVSGYATRLAQRADLEQERDFVEGTLARLDPLTDAERAATAARQDEAAAQDGARALAAAIVARRGAEDDRLAVAVQAHDAAQERVRAAELRDRRQQEITTELRRRVAALELAAAQEAETAARSAHAEAERQVAAWQAVEPVLRHRLAEAEARRLRGVVDAEQERARPALRARQDAASALAAGLRAMVREAEAAAAATEHAAAAADERADTARAAELAEVGTAASQRAAADQARRELDRIERRTAVAVTAGHLTEGADVAAASAAAESAAEAAQSEVAALHTELAELRHARRAADERRGTARRAEDGARAAAERAEAALADALAARDALAGEPRFAELLGVEEIRPDTDASALEERLVAAIGVGDRRRTELLAAQDRDARALRALGAGGLLPEPAEIEQVLAVLEAAGITAYSGWRYLATLPEARRTSAVERLPHLVAGVLLNKPEDAARAREELERARLLPCAAVTVGATVSVDAGGSAPGVDFVVPPNPAMIDEGAAEQVRAELERETADRAAALESLGAALEADRALLARLRDWRERHPTGERDALAEAADAARSALSRAVREAELADAEVAGLDDRADRLEQDAPRLAAAGEDARARAAALAALVTEVRRRPDLDEQVRAAAAAVERAEAAAASARAEAAAARRAADEARRSRDRQRAVADSSRTELADLPLDDIEPEDAAGSDADPAADSDVPDVALEVLRAEYRNADAAYSAAEVDADLRARLGDAERAARAEQAAFDELPDEVRAAADALLRSPDAADPATRRAATDQARSALARCAEALREAGAELAVARREAGRFSAGPQSVEPYGEPAGVEHGRELVDRAERDRRQAAADASAARDAAGAAESARRAAEASADGFRHVVAGLDDGAVDAAEPGATPFAGDVDAALARWKELRAAVRDAARDRAAAERAVRAAVDAVAQFAQEARFSSVASPVRSHVLGVARADMPGLAAEWEQALRPRLRSLDDDLATIGRHRSGIVTRLHGMVGEALRTLRLAQRLSELPEGLSDWSGQQFLRIRFDELDDAALVHELGEVVDRTAQERAGNARDRRDGMSLLLRGVRAAMPKGVRVEMLKPDAVLRTERLRVSEIRDVFSGGQQLTAAIVLYCTMAALRAHQRGQGRRAHAGVLFLDNPIGRASAGYLLELQFGVARALGVQLIYTTGLFDAGALSAFPLIIRLRNDADLRAGRKYLSVDDRVTRRLAELDAPDGSGRVAAARVFRRPEPVGSAPA</sequence>
<dbReference type="EMBL" id="VIWU01000001">
    <property type="protein sequence ID" value="TWF81985.1"/>
    <property type="molecule type" value="Genomic_DNA"/>
</dbReference>
<proteinExistence type="predicted"/>
<protein>
    <recommendedName>
        <fullName evidence="5">Chromosome segregation ATPase</fullName>
    </recommendedName>
</protein>
<feature type="compositionally biased region" description="Acidic residues" evidence="2">
    <location>
        <begin position="929"/>
        <end position="949"/>
    </location>
</feature>
<evidence type="ECO:0000256" key="1">
    <source>
        <dbReference type="SAM" id="Coils"/>
    </source>
</evidence>
<accession>A0A561T4F3</accession>
<evidence type="ECO:0000256" key="2">
    <source>
        <dbReference type="SAM" id="MobiDB-lite"/>
    </source>
</evidence>
<dbReference type="OrthoDB" id="3202351at2"/>
<organism evidence="3 4">
    <name type="scientific">Pseudonocardia hierapolitana</name>
    <dbReference type="NCBI Taxonomy" id="1128676"/>
    <lineage>
        <taxon>Bacteria</taxon>
        <taxon>Bacillati</taxon>
        <taxon>Actinomycetota</taxon>
        <taxon>Actinomycetes</taxon>
        <taxon>Pseudonocardiales</taxon>
        <taxon>Pseudonocardiaceae</taxon>
        <taxon>Pseudonocardia</taxon>
    </lineage>
</organism>
<keyword evidence="4" id="KW-1185">Reference proteome</keyword>
<dbReference type="Proteomes" id="UP000321261">
    <property type="component" value="Unassembled WGS sequence"/>
</dbReference>
<name>A0A561T4F3_9PSEU</name>
<evidence type="ECO:0000313" key="4">
    <source>
        <dbReference type="Proteomes" id="UP000321261"/>
    </source>
</evidence>
<keyword evidence="1" id="KW-0175">Coiled coil</keyword>
<comment type="caution">
    <text evidence="3">The sequence shown here is derived from an EMBL/GenBank/DDBJ whole genome shotgun (WGS) entry which is preliminary data.</text>
</comment>
<evidence type="ECO:0008006" key="5">
    <source>
        <dbReference type="Google" id="ProtNLM"/>
    </source>
</evidence>
<reference evidence="3 4" key="1">
    <citation type="submission" date="2019-06" db="EMBL/GenBank/DDBJ databases">
        <title>Sequencing the genomes of 1000 actinobacteria strains.</title>
        <authorList>
            <person name="Klenk H.-P."/>
        </authorList>
    </citation>
    <scope>NUCLEOTIDE SEQUENCE [LARGE SCALE GENOMIC DNA]</scope>
    <source>
        <strain evidence="3 4">DSM 45671</strain>
    </source>
</reference>
<feature type="compositionally biased region" description="Basic and acidic residues" evidence="2">
    <location>
        <begin position="903"/>
        <end position="925"/>
    </location>
</feature>
<feature type="coiled-coil region" evidence="1">
    <location>
        <begin position="442"/>
        <end position="497"/>
    </location>
</feature>
<evidence type="ECO:0000313" key="3">
    <source>
        <dbReference type="EMBL" id="TWF81985.1"/>
    </source>
</evidence>